<dbReference type="EMBL" id="BART01023550">
    <property type="protein sequence ID" value="GAG93880.1"/>
    <property type="molecule type" value="Genomic_DNA"/>
</dbReference>
<keyword evidence="1" id="KW-0472">Membrane</keyword>
<gene>
    <name evidence="2" type="ORF">S01H4_42814</name>
</gene>
<organism evidence="2">
    <name type="scientific">marine sediment metagenome</name>
    <dbReference type="NCBI Taxonomy" id="412755"/>
    <lineage>
        <taxon>unclassified sequences</taxon>
        <taxon>metagenomes</taxon>
        <taxon>ecological metagenomes</taxon>
    </lineage>
</organism>
<keyword evidence="1" id="KW-1133">Transmembrane helix</keyword>
<comment type="caution">
    <text evidence="2">The sequence shown here is derived from an EMBL/GenBank/DDBJ whole genome shotgun (WGS) entry which is preliminary data.</text>
</comment>
<name>X1BFS6_9ZZZZ</name>
<feature type="transmembrane region" description="Helical" evidence="1">
    <location>
        <begin position="79"/>
        <end position="106"/>
    </location>
</feature>
<reference evidence="2" key="1">
    <citation type="journal article" date="2014" name="Front. Microbiol.">
        <title>High frequency of phylogenetically diverse reductive dehalogenase-homologous genes in deep subseafloor sedimentary metagenomes.</title>
        <authorList>
            <person name="Kawai M."/>
            <person name="Futagami T."/>
            <person name="Toyoda A."/>
            <person name="Takaki Y."/>
            <person name="Nishi S."/>
            <person name="Hori S."/>
            <person name="Arai W."/>
            <person name="Tsubouchi T."/>
            <person name="Morono Y."/>
            <person name="Uchiyama I."/>
            <person name="Ito T."/>
            <person name="Fujiyama A."/>
            <person name="Inagaki F."/>
            <person name="Takami H."/>
        </authorList>
    </citation>
    <scope>NUCLEOTIDE SEQUENCE</scope>
    <source>
        <strain evidence="2">Expedition CK06-06</strain>
    </source>
</reference>
<sequence>RFNTMSVLSVIESVGGIAGRIIDRVLPEKMKDAERADAILKISQMIDERDNTLINAQRDIIVAELEQGDKFTKRARPTIVYTGLAVMIFNYALIPFISRCVEWYVIAQGGDITIFASLTMINMPDAFWYSWSGVVGVYAVGRTAEKRGARGKLISWITGKDNK</sequence>
<accession>X1BFS6</accession>
<feature type="non-terminal residue" evidence="2">
    <location>
        <position position="1"/>
    </location>
</feature>
<dbReference type="InterPro" id="IPR021497">
    <property type="entry name" value="GTA_holin_3TM"/>
</dbReference>
<dbReference type="AlphaFoldDB" id="X1BFS6"/>
<evidence type="ECO:0000256" key="1">
    <source>
        <dbReference type="SAM" id="Phobius"/>
    </source>
</evidence>
<feature type="transmembrane region" description="Helical" evidence="1">
    <location>
        <begin position="126"/>
        <end position="144"/>
    </location>
</feature>
<protein>
    <submittedName>
        <fullName evidence="2">Uncharacterized protein</fullName>
    </submittedName>
</protein>
<evidence type="ECO:0000313" key="2">
    <source>
        <dbReference type="EMBL" id="GAG93880.1"/>
    </source>
</evidence>
<dbReference type="Pfam" id="PF11351">
    <property type="entry name" value="GTA_holin_3TM"/>
    <property type="match status" value="1"/>
</dbReference>
<keyword evidence="1" id="KW-0812">Transmembrane</keyword>
<proteinExistence type="predicted"/>